<dbReference type="EC" id="1.1.1.25" evidence="2 8"/>
<dbReference type="Gene3D" id="3.40.50.10860">
    <property type="entry name" value="Leucine Dehydrogenase, chain A, domain 1"/>
    <property type="match status" value="1"/>
</dbReference>
<feature type="active site" description="Proton acceptor" evidence="8">
    <location>
        <position position="96"/>
    </location>
</feature>
<dbReference type="SUPFAM" id="SSF51735">
    <property type="entry name" value="NAD(P)-binding Rossmann-fold domains"/>
    <property type="match status" value="1"/>
</dbReference>
<dbReference type="UniPathway" id="UPA00053">
    <property type="reaction ID" value="UER00087"/>
</dbReference>
<comment type="pathway">
    <text evidence="1 8">Metabolic intermediate biosynthesis; chorismate biosynthesis; chorismate from D-erythrose 4-phosphate and phosphoenolpyruvate: step 4/7.</text>
</comment>
<keyword evidence="6 8" id="KW-0057">Aromatic amino acid biosynthesis</keyword>
<comment type="caution">
    <text evidence="8">Lacks conserved residue(s) required for the propagation of feature annotation.</text>
</comment>
<comment type="function">
    <text evidence="8">Involved in the biosynthesis of the chorismate, which leads to the biosynthesis of aromatic amino acids. Catalyzes the reversible NADPH linked reduction of 3-dehydroshikimate (DHSA) to yield shikimate (SA).</text>
</comment>
<feature type="binding site" evidence="8">
    <location>
        <position position="135"/>
    </location>
    <ligand>
        <name>shikimate</name>
        <dbReference type="ChEBI" id="CHEBI:36208"/>
    </ligand>
</feature>
<dbReference type="CDD" id="cd01065">
    <property type="entry name" value="NAD_bind_Shikimate_DH"/>
    <property type="match status" value="1"/>
</dbReference>
<feature type="binding site" evidence="8">
    <location>
        <position position="284"/>
    </location>
    <ligand>
        <name>shikimate</name>
        <dbReference type="ChEBI" id="CHEBI:36208"/>
    </ligand>
</feature>
<feature type="binding site" evidence="8">
    <location>
        <position position="277"/>
    </location>
    <ligand>
        <name>NADP(+)</name>
        <dbReference type="ChEBI" id="CHEBI:58349"/>
    </ligand>
</feature>
<dbReference type="SUPFAM" id="SSF53223">
    <property type="entry name" value="Aminoacid dehydrogenase-like, N-terminal domain"/>
    <property type="match status" value="1"/>
</dbReference>
<protein>
    <recommendedName>
        <fullName evidence="2 8">Shikimate dehydrogenase (NADP(+))</fullName>
        <shortName evidence="8">SDH</shortName>
        <ecNumber evidence="2 8">1.1.1.25</ecNumber>
    </recommendedName>
</protein>
<evidence type="ECO:0000256" key="1">
    <source>
        <dbReference type="ARBA" id="ARBA00004871"/>
    </source>
</evidence>
<dbReference type="Pfam" id="PF18317">
    <property type="entry name" value="SDH_C"/>
    <property type="match status" value="1"/>
</dbReference>
<dbReference type="GO" id="GO:0019632">
    <property type="term" value="P:shikimate metabolic process"/>
    <property type="evidence" value="ECO:0007669"/>
    <property type="project" value="InterPro"/>
</dbReference>
<feature type="binding site" evidence="8">
    <location>
        <begin position="159"/>
        <end position="163"/>
    </location>
    <ligand>
        <name>NADP(+)</name>
        <dbReference type="ChEBI" id="CHEBI:58349"/>
    </ligand>
</feature>
<dbReference type="Gene3D" id="3.40.50.720">
    <property type="entry name" value="NAD(P)-binding Rossmann-like Domain"/>
    <property type="match status" value="1"/>
</dbReference>
<feature type="binding site" evidence="8">
    <location>
        <position position="255"/>
    </location>
    <ligand>
        <name>NADP(+)</name>
        <dbReference type="ChEBI" id="CHEBI:58349"/>
    </ligand>
</feature>
<feature type="domain" description="SDH C-terminal" evidence="11">
    <location>
        <begin position="277"/>
        <end position="298"/>
    </location>
</feature>
<evidence type="ECO:0000256" key="3">
    <source>
        <dbReference type="ARBA" id="ARBA00022605"/>
    </source>
</evidence>
<dbReference type="InterPro" id="IPR046346">
    <property type="entry name" value="Aminoacid_DH-like_N_sf"/>
</dbReference>
<feature type="binding site" evidence="8">
    <location>
        <position position="257"/>
    </location>
    <ligand>
        <name>shikimate</name>
        <dbReference type="ChEBI" id="CHEBI:36208"/>
    </ligand>
</feature>
<evidence type="ECO:0000256" key="7">
    <source>
        <dbReference type="ARBA" id="ARBA00049442"/>
    </source>
</evidence>
<evidence type="ECO:0000259" key="10">
    <source>
        <dbReference type="Pfam" id="PF08501"/>
    </source>
</evidence>
<dbReference type="InterPro" id="IPR006151">
    <property type="entry name" value="Shikm_DH/Glu-tRNA_Rdtase"/>
</dbReference>
<name>A0A378Q0U2_9GAMM</name>
<dbReference type="PANTHER" id="PTHR21089">
    <property type="entry name" value="SHIKIMATE DEHYDROGENASE"/>
    <property type="match status" value="1"/>
</dbReference>
<evidence type="ECO:0000256" key="2">
    <source>
        <dbReference type="ARBA" id="ARBA00012962"/>
    </source>
</evidence>
<dbReference type="InterPro" id="IPR013708">
    <property type="entry name" value="Shikimate_DH-bd_N"/>
</dbReference>
<evidence type="ECO:0000259" key="11">
    <source>
        <dbReference type="Pfam" id="PF18317"/>
    </source>
</evidence>
<dbReference type="GO" id="GO:0050661">
    <property type="term" value="F:NADP binding"/>
    <property type="evidence" value="ECO:0007669"/>
    <property type="project" value="InterPro"/>
</dbReference>
<feature type="binding site" evidence="8">
    <location>
        <position position="92"/>
    </location>
    <ligand>
        <name>shikimate</name>
        <dbReference type="ChEBI" id="CHEBI:36208"/>
    </ligand>
</feature>
<feature type="binding site" evidence="8">
    <location>
        <begin position="43"/>
        <end position="45"/>
    </location>
    <ligand>
        <name>shikimate</name>
        <dbReference type="ChEBI" id="CHEBI:36208"/>
    </ligand>
</feature>
<dbReference type="EMBL" id="UGQA01000001">
    <property type="protein sequence ID" value="STY94431.1"/>
    <property type="molecule type" value="Genomic_DNA"/>
</dbReference>
<organism evidence="12 13">
    <name type="scientific">Faucicola atlantae</name>
    <dbReference type="NCBI Taxonomy" id="34059"/>
    <lineage>
        <taxon>Bacteria</taxon>
        <taxon>Pseudomonadati</taxon>
        <taxon>Pseudomonadota</taxon>
        <taxon>Gammaproteobacteria</taxon>
        <taxon>Moraxellales</taxon>
        <taxon>Moraxellaceae</taxon>
        <taxon>Faucicola</taxon>
    </lineage>
</organism>
<dbReference type="GO" id="GO:0004764">
    <property type="term" value="F:shikimate 3-dehydrogenase (NADP+) activity"/>
    <property type="evidence" value="ECO:0007669"/>
    <property type="project" value="UniProtKB-UniRule"/>
</dbReference>
<proteinExistence type="inferred from homology"/>
<evidence type="ECO:0000256" key="6">
    <source>
        <dbReference type="ARBA" id="ARBA00023141"/>
    </source>
</evidence>
<dbReference type="Pfam" id="PF08501">
    <property type="entry name" value="Shikimate_dh_N"/>
    <property type="match status" value="1"/>
</dbReference>
<dbReference type="Proteomes" id="UP000255193">
    <property type="component" value="Unassembled WGS sequence"/>
</dbReference>
<comment type="subunit">
    <text evidence="8">Homodimer.</text>
</comment>
<evidence type="ECO:0000313" key="12">
    <source>
        <dbReference type="EMBL" id="STY94431.1"/>
    </source>
</evidence>
<evidence type="ECO:0000313" key="13">
    <source>
        <dbReference type="Proteomes" id="UP000255193"/>
    </source>
</evidence>
<dbReference type="AlphaFoldDB" id="A0A378Q0U2"/>
<dbReference type="InterPro" id="IPR011342">
    <property type="entry name" value="Shikimate_DH"/>
</dbReference>
<dbReference type="PANTHER" id="PTHR21089:SF1">
    <property type="entry name" value="BIFUNCTIONAL 3-DEHYDROQUINATE DEHYDRATASE_SHIKIMATE DEHYDROGENASE, CHLOROPLASTIC"/>
    <property type="match status" value="1"/>
</dbReference>
<reference evidence="12 13" key="1">
    <citation type="submission" date="2018-06" db="EMBL/GenBank/DDBJ databases">
        <authorList>
            <consortium name="Pathogen Informatics"/>
            <person name="Doyle S."/>
        </authorList>
    </citation>
    <scope>NUCLEOTIDE SEQUENCE [LARGE SCALE GENOMIC DNA]</scope>
    <source>
        <strain evidence="12 13">NCTC11091</strain>
    </source>
</reference>
<feature type="binding site" evidence="8">
    <location>
        <position position="120"/>
    </location>
    <ligand>
        <name>shikimate</name>
        <dbReference type="ChEBI" id="CHEBI:36208"/>
    </ligand>
</feature>
<feature type="domain" description="Shikimate dehydrogenase substrate binding N-terminal" evidence="10">
    <location>
        <begin position="35"/>
        <end position="122"/>
    </location>
</feature>
<keyword evidence="3 8" id="KW-0028">Amino-acid biosynthesis</keyword>
<feature type="binding site" evidence="8">
    <location>
        <begin position="183"/>
        <end position="188"/>
    </location>
    <ligand>
        <name>NADP(+)</name>
        <dbReference type="ChEBI" id="CHEBI:58349"/>
    </ligand>
</feature>
<dbReference type="GO" id="GO:0005829">
    <property type="term" value="C:cytosol"/>
    <property type="evidence" value="ECO:0007669"/>
    <property type="project" value="TreeGrafter"/>
</dbReference>
<comment type="catalytic activity">
    <reaction evidence="7 8">
        <text>shikimate + NADP(+) = 3-dehydroshikimate + NADPH + H(+)</text>
        <dbReference type="Rhea" id="RHEA:17737"/>
        <dbReference type="ChEBI" id="CHEBI:15378"/>
        <dbReference type="ChEBI" id="CHEBI:16630"/>
        <dbReference type="ChEBI" id="CHEBI:36208"/>
        <dbReference type="ChEBI" id="CHEBI:57783"/>
        <dbReference type="ChEBI" id="CHEBI:58349"/>
        <dbReference type="EC" id="1.1.1.25"/>
    </reaction>
</comment>
<evidence type="ECO:0000256" key="8">
    <source>
        <dbReference type="HAMAP-Rule" id="MF_00222"/>
    </source>
</evidence>
<evidence type="ECO:0000256" key="5">
    <source>
        <dbReference type="ARBA" id="ARBA00023002"/>
    </source>
</evidence>
<dbReference type="Pfam" id="PF01488">
    <property type="entry name" value="Shikimate_DH"/>
    <property type="match status" value="1"/>
</dbReference>
<dbReference type="NCBIfam" id="NF001310">
    <property type="entry name" value="PRK00258.1-2"/>
    <property type="match status" value="1"/>
</dbReference>
<accession>A0A378Q0U2</accession>
<gene>
    <name evidence="8 12" type="primary">aroE</name>
    <name evidence="12" type="ORF">NCTC11091_00195</name>
</gene>
<dbReference type="NCBIfam" id="TIGR00507">
    <property type="entry name" value="aroE"/>
    <property type="match status" value="1"/>
</dbReference>
<dbReference type="InterPro" id="IPR022893">
    <property type="entry name" value="Shikimate_DH_fam"/>
</dbReference>
<feature type="domain" description="Quinate/shikimate 5-dehydrogenase/glutamyl-tRNA reductase" evidence="9">
    <location>
        <begin position="149"/>
        <end position="231"/>
    </location>
</feature>
<evidence type="ECO:0000259" key="9">
    <source>
        <dbReference type="Pfam" id="PF01488"/>
    </source>
</evidence>
<dbReference type="InterPro" id="IPR036291">
    <property type="entry name" value="NAD(P)-bd_dom_sf"/>
</dbReference>
<sequence>MENTHDELKHFTYGLANIYLPMTQQTSTPNLHCIVIGNPIAHSQSPALHHAFAAQTGVALRYQRQLCPVDEASFVAVIEAFFAGGGTGANVTVPFKQTAFDLVQARGTLSQAAQAARAVNTLAWQDGALYGDNTDGRGLVNHMRELGWDLAGQNVLILGAGGATRGVVWALLDAGVARIHIANRTPAKAQAIVTQFATDNVSNTLSANLSASGLFDLPQHTFDLVINATSSALTAEADASLPFDSQLRAAKAYDLMYGKPSQFLQFFAEHGAKTSDGLGMLIHQGALSFALWTGKNVDLVALGNPFAH</sequence>
<comment type="similarity">
    <text evidence="8">Belongs to the shikimate dehydrogenase family.</text>
</comment>
<dbReference type="GO" id="GO:0009073">
    <property type="term" value="P:aromatic amino acid family biosynthetic process"/>
    <property type="evidence" value="ECO:0007669"/>
    <property type="project" value="UniProtKB-KW"/>
</dbReference>
<dbReference type="InterPro" id="IPR041121">
    <property type="entry name" value="SDH_C"/>
</dbReference>
<evidence type="ECO:0000256" key="4">
    <source>
        <dbReference type="ARBA" id="ARBA00022857"/>
    </source>
</evidence>
<dbReference type="HAMAP" id="MF_00222">
    <property type="entry name" value="Shikimate_DH_AroE"/>
    <property type="match status" value="1"/>
</dbReference>
<dbReference type="GO" id="GO:0009423">
    <property type="term" value="P:chorismate biosynthetic process"/>
    <property type="evidence" value="ECO:0007669"/>
    <property type="project" value="UniProtKB-UniRule"/>
</dbReference>
<keyword evidence="5 8" id="KW-0560">Oxidoreductase</keyword>
<keyword evidence="4 8" id="KW-0521">NADP</keyword>
<dbReference type="GO" id="GO:0008652">
    <property type="term" value="P:amino acid biosynthetic process"/>
    <property type="evidence" value="ECO:0007669"/>
    <property type="project" value="UniProtKB-KW"/>
</dbReference>